<dbReference type="AlphaFoldDB" id="A0AAV4IXV8"/>
<gene>
    <name evidence="1" type="ORF">ElyMa_001394100</name>
</gene>
<protein>
    <submittedName>
        <fullName evidence="1">Uncharacterized protein</fullName>
    </submittedName>
</protein>
<organism evidence="1 2">
    <name type="scientific">Elysia marginata</name>
    <dbReference type="NCBI Taxonomy" id="1093978"/>
    <lineage>
        <taxon>Eukaryota</taxon>
        <taxon>Metazoa</taxon>
        <taxon>Spiralia</taxon>
        <taxon>Lophotrochozoa</taxon>
        <taxon>Mollusca</taxon>
        <taxon>Gastropoda</taxon>
        <taxon>Heterobranchia</taxon>
        <taxon>Euthyneura</taxon>
        <taxon>Panpulmonata</taxon>
        <taxon>Sacoglossa</taxon>
        <taxon>Placobranchoidea</taxon>
        <taxon>Plakobranchidae</taxon>
        <taxon>Elysia</taxon>
    </lineage>
</organism>
<name>A0AAV4IXV8_9GAST</name>
<evidence type="ECO:0000313" key="2">
    <source>
        <dbReference type="Proteomes" id="UP000762676"/>
    </source>
</evidence>
<sequence length="98" mass="10567">MTSCSDADSQVISRQQAPITHSYLLSKPGFYIGGFRGWGDVGQGYETGYCLSSSPLTPRPQLRFDSSDVCTCIGDSRPSGCKLLGVRQQDKKTSPGTK</sequence>
<keyword evidence="2" id="KW-1185">Reference proteome</keyword>
<comment type="caution">
    <text evidence="1">The sequence shown here is derived from an EMBL/GenBank/DDBJ whole genome shotgun (WGS) entry which is preliminary data.</text>
</comment>
<reference evidence="1 2" key="1">
    <citation type="journal article" date="2021" name="Elife">
        <title>Chloroplast acquisition without the gene transfer in kleptoplastic sea slugs, Plakobranchus ocellatus.</title>
        <authorList>
            <person name="Maeda T."/>
            <person name="Takahashi S."/>
            <person name="Yoshida T."/>
            <person name="Shimamura S."/>
            <person name="Takaki Y."/>
            <person name="Nagai Y."/>
            <person name="Toyoda A."/>
            <person name="Suzuki Y."/>
            <person name="Arimoto A."/>
            <person name="Ishii H."/>
            <person name="Satoh N."/>
            <person name="Nishiyama T."/>
            <person name="Hasebe M."/>
            <person name="Maruyama T."/>
            <person name="Minagawa J."/>
            <person name="Obokata J."/>
            <person name="Shigenobu S."/>
        </authorList>
    </citation>
    <scope>NUCLEOTIDE SEQUENCE [LARGE SCALE GENOMIC DNA]</scope>
</reference>
<dbReference type="EMBL" id="BMAT01002766">
    <property type="protein sequence ID" value="GFS13341.1"/>
    <property type="molecule type" value="Genomic_DNA"/>
</dbReference>
<accession>A0AAV4IXV8</accession>
<proteinExistence type="predicted"/>
<evidence type="ECO:0000313" key="1">
    <source>
        <dbReference type="EMBL" id="GFS13341.1"/>
    </source>
</evidence>
<dbReference type="Proteomes" id="UP000762676">
    <property type="component" value="Unassembled WGS sequence"/>
</dbReference>